<accession>A0A6J4J978</accession>
<protein>
    <submittedName>
        <fullName evidence="2">Uncharacterized protein</fullName>
    </submittedName>
</protein>
<dbReference type="EMBL" id="CADCTB010000209">
    <property type="protein sequence ID" value="CAA9274144.1"/>
    <property type="molecule type" value="Genomic_DNA"/>
</dbReference>
<feature type="non-terminal residue" evidence="2">
    <location>
        <position position="1"/>
    </location>
</feature>
<dbReference type="AlphaFoldDB" id="A0A6J4J978"/>
<feature type="non-terminal residue" evidence="2">
    <location>
        <position position="20"/>
    </location>
</feature>
<gene>
    <name evidence="2" type="ORF">AVDCRST_MAG10-3419</name>
</gene>
<feature type="compositionally biased region" description="Basic and acidic residues" evidence="1">
    <location>
        <begin position="1"/>
        <end position="14"/>
    </location>
</feature>
<feature type="region of interest" description="Disordered" evidence="1">
    <location>
        <begin position="1"/>
        <end position="20"/>
    </location>
</feature>
<organism evidence="2">
    <name type="scientific">uncultured Acidimicrobiales bacterium</name>
    <dbReference type="NCBI Taxonomy" id="310071"/>
    <lineage>
        <taxon>Bacteria</taxon>
        <taxon>Bacillati</taxon>
        <taxon>Actinomycetota</taxon>
        <taxon>Acidimicrobiia</taxon>
        <taxon>Acidimicrobiales</taxon>
        <taxon>environmental samples</taxon>
    </lineage>
</organism>
<name>A0A6J4J978_9ACTN</name>
<proteinExistence type="predicted"/>
<reference evidence="2" key="1">
    <citation type="submission" date="2020-02" db="EMBL/GenBank/DDBJ databases">
        <authorList>
            <person name="Meier V. D."/>
        </authorList>
    </citation>
    <scope>NUCLEOTIDE SEQUENCE</scope>
    <source>
        <strain evidence="2">AVDCRST_MAG10</strain>
    </source>
</reference>
<evidence type="ECO:0000256" key="1">
    <source>
        <dbReference type="SAM" id="MobiDB-lite"/>
    </source>
</evidence>
<sequence>AFVVDRKYRPDRGGGTRVPA</sequence>
<evidence type="ECO:0000313" key="2">
    <source>
        <dbReference type="EMBL" id="CAA9274144.1"/>
    </source>
</evidence>